<reference evidence="2" key="1">
    <citation type="submission" date="2012-07" db="EMBL/GenBank/DDBJ databases">
        <title>Genome of the Chinese tree shrew, a rising model animal genetically related to primates.</title>
        <authorList>
            <person name="Zhang G."/>
            <person name="Fan Y."/>
            <person name="Yao Y."/>
            <person name="Huang Z."/>
        </authorList>
    </citation>
    <scope>NUCLEOTIDE SEQUENCE [LARGE SCALE GENOMIC DNA]</scope>
</reference>
<evidence type="ECO:0000313" key="1">
    <source>
        <dbReference type="EMBL" id="ELW62775.1"/>
    </source>
</evidence>
<gene>
    <name evidence="1" type="ORF">TREES_T100000733</name>
</gene>
<keyword evidence="2" id="KW-1185">Reference proteome</keyword>
<dbReference type="AlphaFoldDB" id="L9KIL9"/>
<name>L9KIL9_TUPCH</name>
<evidence type="ECO:0000313" key="2">
    <source>
        <dbReference type="Proteomes" id="UP000011518"/>
    </source>
</evidence>
<dbReference type="InParanoid" id="L9KIL9"/>
<accession>L9KIL9</accession>
<sequence length="131" mass="13569">MEWPAAAHVGLGAFLGPAVCSSYTASPSFVSLSFILQPRVFSQGTGLLYTMPLSLDTTPCSDDHPVRTAMSGLSSCTGRSSLGGWQLRYCCMSKSPGSERVGPVPGPAIRHGALCSGPASRIVSVALPKLV</sequence>
<proteinExistence type="predicted"/>
<dbReference type="Proteomes" id="UP000011518">
    <property type="component" value="Unassembled WGS sequence"/>
</dbReference>
<organism evidence="1 2">
    <name type="scientific">Tupaia chinensis</name>
    <name type="common">Chinese tree shrew</name>
    <name type="synonym">Tupaia belangeri chinensis</name>
    <dbReference type="NCBI Taxonomy" id="246437"/>
    <lineage>
        <taxon>Eukaryota</taxon>
        <taxon>Metazoa</taxon>
        <taxon>Chordata</taxon>
        <taxon>Craniata</taxon>
        <taxon>Vertebrata</taxon>
        <taxon>Euteleostomi</taxon>
        <taxon>Mammalia</taxon>
        <taxon>Eutheria</taxon>
        <taxon>Euarchontoglires</taxon>
        <taxon>Scandentia</taxon>
        <taxon>Tupaiidae</taxon>
        <taxon>Tupaia</taxon>
    </lineage>
</organism>
<reference evidence="2" key="2">
    <citation type="journal article" date="2013" name="Nat. Commun.">
        <title>Genome of the Chinese tree shrew.</title>
        <authorList>
            <person name="Fan Y."/>
            <person name="Huang Z.Y."/>
            <person name="Cao C.C."/>
            <person name="Chen C.S."/>
            <person name="Chen Y.X."/>
            <person name="Fan D.D."/>
            <person name="He J."/>
            <person name="Hou H.L."/>
            <person name="Hu L."/>
            <person name="Hu X.T."/>
            <person name="Jiang X.T."/>
            <person name="Lai R."/>
            <person name="Lang Y.S."/>
            <person name="Liang B."/>
            <person name="Liao S.G."/>
            <person name="Mu D."/>
            <person name="Ma Y.Y."/>
            <person name="Niu Y.Y."/>
            <person name="Sun X.Q."/>
            <person name="Xia J.Q."/>
            <person name="Xiao J."/>
            <person name="Xiong Z.Q."/>
            <person name="Xu L."/>
            <person name="Yang L."/>
            <person name="Zhang Y."/>
            <person name="Zhao W."/>
            <person name="Zhao X.D."/>
            <person name="Zheng Y.T."/>
            <person name="Zhou J.M."/>
            <person name="Zhu Y.B."/>
            <person name="Zhang G.J."/>
            <person name="Wang J."/>
            <person name="Yao Y.G."/>
        </authorList>
    </citation>
    <scope>NUCLEOTIDE SEQUENCE [LARGE SCALE GENOMIC DNA]</scope>
</reference>
<protein>
    <submittedName>
        <fullName evidence="1">Uncharacterized protein</fullName>
    </submittedName>
</protein>
<dbReference type="EMBL" id="KB320803">
    <property type="protein sequence ID" value="ELW62775.1"/>
    <property type="molecule type" value="Genomic_DNA"/>
</dbReference>